<dbReference type="Gene3D" id="3.90.1750.10">
    <property type="entry name" value="Hect, E3 ligase catalytic domains"/>
    <property type="match status" value="1"/>
</dbReference>
<keyword evidence="11" id="KW-1185">Reference proteome</keyword>
<dbReference type="PROSITE" id="PS01159">
    <property type="entry name" value="WW_DOMAIN_1"/>
    <property type="match status" value="2"/>
</dbReference>
<feature type="region of interest" description="Disordered" evidence="7">
    <location>
        <begin position="840"/>
        <end position="860"/>
    </location>
</feature>
<dbReference type="SMART" id="SM00456">
    <property type="entry name" value="WW"/>
    <property type="match status" value="2"/>
</dbReference>
<dbReference type="Pfam" id="PF00397">
    <property type="entry name" value="WW"/>
    <property type="match status" value="1"/>
</dbReference>
<feature type="region of interest" description="Disordered" evidence="7">
    <location>
        <begin position="393"/>
        <end position="560"/>
    </location>
</feature>
<dbReference type="InterPro" id="IPR036020">
    <property type="entry name" value="WW_dom_sf"/>
</dbReference>
<feature type="compositionally biased region" description="Polar residues" evidence="7">
    <location>
        <begin position="548"/>
        <end position="560"/>
    </location>
</feature>
<feature type="compositionally biased region" description="Low complexity" evidence="7">
    <location>
        <begin position="687"/>
        <end position="714"/>
    </location>
</feature>
<feature type="domain" description="WW" evidence="9">
    <location>
        <begin position="609"/>
        <end position="636"/>
    </location>
</feature>
<dbReference type="InterPro" id="IPR050409">
    <property type="entry name" value="E3_ubiq-protein_ligase"/>
</dbReference>
<dbReference type="Pfam" id="PF18436">
    <property type="entry name" value="HECW1_helix"/>
    <property type="match status" value="1"/>
</dbReference>
<dbReference type="Proteomes" id="UP000695022">
    <property type="component" value="Unplaced"/>
</dbReference>
<evidence type="ECO:0000259" key="8">
    <source>
        <dbReference type="PROSITE" id="PS50004"/>
    </source>
</evidence>
<dbReference type="SUPFAM" id="SSF49562">
    <property type="entry name" value="C2 domain (Calcium/lipid-binding domain, CaLB)"/>
    <property type="match status" value="1"/>
</dbReference>
<comment type="catalytic activity">
    <reaction evidence="1">
        <text>S-ubiquitinyl-[E2 ubiquitin-conjugating enzyme]-L-cysteine + [acceptor protein]-L-lysine = [E2 ubiquitin-conjugating enzyme]-L-cysteine + N(6)-ubiquitinyl-[acceptor protein]-L-lysine.</text>
        <dbReference type="EC" id="2.3.2.26"/>
    </reaction>
</comment>
<dbReference type="SMART" id="SM00119">
    <property type="entry name" value="HECTc"/>
    <property type="match status" value="1"/>
</dbReference>
<evidence type="ECO:0000259" key="9">
    <source>
        <dbReference type="PROSITE" id="PS50020"/>
    </source>
</evidence>
<keyword evidence="5 6" id="KW-0833">Ubl conjugation pathway</keyword>
<dbReference type="CDD" id="cd00078">
    <property type="entry name" value="HECTc"/>
    <property type="match status" value="1"/>
</dbReference>
<evidence type="ECO:0000256" key="5">
    <source>
        <dbReference type="ARBA" id="ARBA00022786"/>
    </source>
</evidence>
<dbReference type="CDD" id="cd00201">
    <property type="entry name" value="WW"/>
    <property type="match status" value="2"/>
</dbReference>
<dbReference type="Gene3D" id="3.30.2160.10">
    <property type="entry name" value="Hect, E3 ligase catalytic domain"/>
    <property type="match status" value="1"/>
</dbReference>
<dbReference type="SUPFAM" id="SSF51045">
    <property type="entry name" value="WW domain"/>
    <property type="match status" value="2"/>
</dbReference>
<dbReference type="PANTHER" id="PTHR11254">
    <property type="entry name" value="HECT DOMAIN UBIQUITIN-PROTEIN LIGASE"/>
    <property type="match status" value="1"/>
</dbReference>
<dbReference type="SUPFAM" id="SSF56204">
    <property type="entry name" value="Hect, E3 ligase catalytic domain"/>
    <property type="match status" value="1"/>
</dbReference>
<evidence type="ECO:0000256" key="3">
    <source>
        <dbReference type="ARBA" id="ARBA00012485"/>
    </source>
</evidence>
<dbReference type="InterPro" id="IPR032348">
    <property type="entry name" value="HECW_N"/>
</dbReference>
<proteinExistence type="predicted"/>
<reference evidence="12" key="1">
    <citation type="submission" date="2025-08" db="UniProtKB">
        <authorList>
            <consortium name="RefSeq"/>
        </authorList>
    </citation>
    <scope>IDENTIFICATION</scope>
</reference>
<evidence type="ECO:0000256" key="4">
    <source>
        <dbReference type="ARBA" id="ARBA00022679"/>
    </source>
</evidence>
<feature type="region of interest" description="Disordered" evidence="7">
    <location>
        <begin position="674"/>
        <end position="724"/>
    </location>
</feature>
<keyword evidence="4" id="KW-0808">Transferase</keyword>
<evidence type="ECO:0000256" key="7">
    <source>
        <dbReference type="SAM" id="MobiDB-lite"/>
    </source>
</evidence>
<dbReference type="EC" id="2.3.2.26" evidence="3"/>
<protein>
    <recommendedName>
        <fullName evidence="3">HECT-type E3 ubiquitin transferase</fullName>
        <ecNumber evidence="3">2.3.2.26</ecNumber>
    </recommendedName>
</protein>
<dbReference type="Gene3D" id="2.60.40.150">
    <property type="entry name" value="C2 domain"/>
    <property type="match status" value="1"/>
</dbReference>
<name>A0ABM1E1S0_PRICU</name>
<dbReference type="InterPro" id="IPR000569">
    <property type="entry name" value="HECT_dom"/>
</dbReference>
<dbReference type="SMART" id="SM00239">
    <property type="entry name" value="C2"/>
    <property type="match status" value="1"/>
</dbReference>
<evidence type="ECO:0000256" key="1">
    <source>
        <dbReference type="ARBA" id="ARBA00000885"/>
    </source>
</evidence>
<dbReference type="Pfam" id="PF00168">
    <property type="entry name" value="C2"/>
    <property type="match status" value="1"/>
</dbReference>
<evidence type="ECO:0000313" key="12">
    <source>
        <dbReference type="RefSeq" id="XP_014666141.1"/>
    </source>
</evidence>
<feature type="domain" description="WW" evidence="9">
    <location>
        <begin position="797"/>
        <end position="830"/>
    </location>
</feature>
<sequence length="1369" mass="152042">MARVMTRLIREKEQDPFGFLEHKKRGLAGSRQGQVVWAVNSLQLFTQPVTRVCFRYYHGSTGALRASSATINIINPNTANRAEVNQKDNSQMVKIVVSTIRASGLRKGMFFSPDPYVKLSIKPGPAWGSDGYVPKYWRTHVVQNTINPEWNGQKFGLAAYPGDTLLFEVKDKFARSRPIGSRFLGQVQVQLSYLQQKAAKKPREKHVLIFSLAKRHPSDSVTGKLAFFFIISDQTAAPSNGVLLCGSNSSGSQTSSASQGSGETSTAAMLLSDAATQVTLYALSRGRIGNHEAPVLPPGDAVVGDNYRELQAVFSDIPAVDDSRLSPVGNVGVDALPGETGVTYEGMSPVGAETGVSYEHMMSVGAETGVDYSHASVSYDDVGIDYGDLETDGSVLTNGGTAGAPPYDDDDDGESCDRTAVAQNGLNNLSSPAGTLTGRRNIPMNEMNISTMDSDDGGGGSGGEARWVPRPAPRRSRQPPQPDVDPSRGHTPPGLSSYEDAVRGCSPEEEEEGSSRGSPVEEAVNRDSIVPQIGSPENLESRVDGDFTDQTPAVASTSGMQSRQASYLDQHQRLCRAISSSGSPCYHTSQQVGCRPSRSCSRYSNFRRWEARVDTHGRIFYIDHVNRTTTWERPQATPALQRKASTAASEHEREQFDRRYQSIRRTINRNRNDDLASLSIARPDTSPRPAAQATQAQSPQRAAARSPSPANQQAVASGSAPGVAKGAPQRAPAVLFLSRPDFFPLLHTNEMAFGMYTGNTTLKHMISKIRRDSGAFERYQHNRDLVVFLNLFADSTIALPVNWELKTDKTGKSFFIDHVRKTTTFIDPRLPVEVPAINPQSLQMPSPRRPGMLQTSGPVPPPRPPGITLVAPPVPEAPVAYNDKVVAFLRQANINEILAARQPSYASNSKVKDKVNLIRMEGTKALTKLSNDVDLIILLSLFEQEVMSYIPEALVRLAASNSSASSASSHESPVVPRANVRAPAPYRRDFETKLRGFYRKLESKGYGQGPGKIKLTVRRDHVLEDAFTKIMQCHKKELQKNKLYITFVGEEGLDYGGPSREFFYLLSRELFNPYYGLFEYSANDTYTVQVSPVSQFVENHLEWFRFAGRVLGLALIHQYLLDAFFTRPFYKALLRLPCSLSDLESLDAEFHQSLLWIKENDITDILDLTFSVDEEVFGQVTERELKPGGMDVAMTEKNKKEYIELMVRWRLERGVCEQTDALVRGFYDVIEHRVVSTFDARELELVIAGTMEIDIQDWRRNTEYRSGYHDGHPVIQWFWMAIERFDNERRLRLLQFVTGTSSIPYEGFAALRGSNGPRRFCIEKWGNISSLPRAHTCFNRLDLPPYMYFSMLFEKLILAVEETSTFGVE</sequence>
<feature type="domain" description="HECT" evidence="10">
    <location>
        <begin position="1034"/>
        <end position="1369"/>
    </location>
</feature>
<organism evidence="11 12">
    <name type="scientific">Priapulus caudatus</name>
    <name type="common">Priapulid worm</name>
    <dbReference type="NCBI Taxonomy" id="37621"/>
    <lineage>
        <taxon>Eukaryota</taxon>
        <taxon>Metazoa</taxon>
        <taxon>Ecdysozoa</taxon>
        <taxon>Scalidophora</taxon>
        <taxon>Priapulida</taxon>
        <taxon>Priapulimorpha</taxon>
        <taxon>Priapulimorphida</taxon>
        <taxon>Priapulidae</taxon>
        <taxon>Priapulus</taxon>
    </lineage>
</organism>
<dbReference type="InterPro" id="IPR035983">
    <property type="entry name" value="Hect_E3_ubiquitin_ligase"/>
</dbReference>
<gene>
    <name evidence="12" type="primary">LOC106808090</name>
</gene>
<evidence type="ECO:0000256" key="6">
    <source>
        <dbReference type="PROSITE-ProRule" id="PRU00104"/>
    </source>
</evidence>
<evidence type="ECO:0000313" key="11">
    <source>
        <dbReference type="Proteomes" id="UP000695022"/>
    </source>
</evidence>
<dbReference type="InterPro" id="IPR040524">
    <property type="entry name" value="HECW1_helix"/>
</dbReference>
<dbReference type="GeneID" id="106808090"/>
<dbReference type="InterPro" id="IPR000008">
    <property type="entry name" value="C2_dom"/>
</dbReference>
<dbReference type="PROSITE" id="PS50020">
    <property type="entry name" value="WW_DOMAIN_2"/>
    <property type="match status" value="2"/>
</dbReference>
<dbReference type="Pfam" id="PF00632">
    <property type="entry name" value="HECT"/>
    <property type="match status" value="1"/>
</dbReference>
<feature type="compositionally biased region" description="Basic and acidic residues" evidence="7">
    <location>
        <begin position="649"/>
        <end position="659"/>
    </location>
</feature>
<evidence type="ECO:0000256" key="2">
    <source>
        <dbReference type="ARBA" id="ARBA00004906"/>
    </source>
</evidence>
<feature type="active site" description="Glycyl thioester intermediate" evidence="6">
    <location>
        <position position="1337"/>
    </location>
</feature>
<dbReference type="PANTHER" id="PTHR11254:SF320">
    <property type="entry name" value="HECT-TYPE E3 UBIQUITIN TRANSFERASE"/>
    <property type="match status" value="1"/>
</dbReference>
<dbReference type="RefSeq" id="XP_014666141.1">
    <property type="nucleotide sequence ID" value="XM_014810655.1"/>
</dbReference>
<dbReference type="Pfam" id="PF16562">
    <property type="entry name" value="HECW_N"/>
    <property type="match status" value="1"/>
</dbReference>
<accession>A0ABM1E1S0</accession>
<dbReference type="InterPro" id="IPR035892">
    <property type="entry name" value="C2_domain_sf"/>
</dbReference>
<feature type="region of interest" description="Disordered" evidence="7">
    <location>
        <begin position="632"/>
        <end position="659"/>
    </location>
</feature>
<dbReference type="PROSITE" id="PS50004">
    <property type="entry name" value="C2"/>
    <property type="match status" value="1"/>
</dbReference>
<comment type="pathway">
    <text evidence="2">Protein modification; protein ubiquitination.</text>
</comment>
<dbReference type="Gene3D" id="2.20.70.10">
    <property type="match status" value="2"/>
</dbReference>
<feature type="domain" description="C2" evidence="8">
    <location>
        <begin position="75"/>
        <end position="206"/>
    </location>
</feature>
<dbReference type="Gene3D" id="2.60.40.2840">
    <property type="match status" value="1"/>
</dbReference>
<evidence type="ECO:0000259" key="10">
    <source>
        <dbReference type="PROSITE" id="PS50237"/>
    </source>
</evidence>
<dbReference type="InterPro" id="IPR001202">
    <property type="entry name" value="WW_dom"/>
</dbReference>
<dbReference type="Gene3D" id="3.30.2410.10">
    <property type="entry name" value="Hect, E3 ligase catalytic domain"/>
    <property type="match status" value="1"/>
</dbReference>
<feature type="compositionally biased region" description="Polar residues" evidence="7">
    <location>
        <begin position="421"/>
        <end position="434"/>
    </location>
</feature>
<dbReference type="PROSITE" id="PS50237">
    <property type="entry name" value="HECT"/>
    <property type="match status" value="1"/>
</dbReference>